<comment type="caution">
    <text evidence="14">The sequence shown here is derived from an EMBL/GenBank/DDBJ whole genome shotgun (WGS) entry which is preliminary data.</text>
</comment>
<dbReference type="InterPro" id="IPR003758">
    <property type="entry name" value="LpxK"/>
</dbReference>
<keyword evidence="15" id="KW-1185">Reference proteome</keyword>
<dbReference type="SUPFAM" id="SSF52540">
    <property type="entry name" value="P-loop containing nucleoside triphosphate hydrolases"/>
    <property type="match status" value="1"/>
</dbReference>
<keyword evidence="10 13" id="KW-0067">ATP-binding</keyword>
<dbReference type="InterPro" id="IPR027417">
    <property type="entry name" value="P-loop_NTPase"/>
</dbReference>
<evidence type="ECO:0000256" key="6">
    <source>
        <dbReference type="ARBA" id="ARBA00022556"/>
    </source>
</evidence>
<comment type="pathway">
    <text evidence="2 13">Glycolipid biosynthesis; lipid IV(A) biosynthesis; lipid IV(A) from (3R)-3-hydroxytetradecanoyl-[acyl-carrier-protein] and UDP-N-acetyl-alpha-D-glucosamine: step 6/6.</text>
</comment>
<dbReference type="PANTHER" id="PTHR42724">
    <property type="entry name" value="TETRAACYLDISACCHARIDE 4'-KINASE"/>
    <property type="match status" value="1"/>
</dbReference>
<keyword evidence="11 13" id="KW-0443">Lipid metabolism</keyword>
<evidence type="ECO:0000256" key="12">
    <source>
        <dbReference type="ARBA" id="ARBA00029757"/>
    </source>
</evidence>
<keyword evidence="7 13" id="KW-0808">Transferase</keyword>
<organism evidence="14 15">
    <name type="scientific">Chitinimonas prasina</name>
    <dbReference type="NCBI Taxonomy" id="1434937"/>
    <lineage>
        <taxon>Bacteria</taxon>
        <taxon>Pseudomonadati</taxon>
        <taxon>Pseudomonadota</taxon>
        <taxon>Betaproteobacteria</taxon>
        <taxon>Neisseriales</taxon>
        <taxon>Chitinibacteraceae</taxon>
        <taxon>Chitinimonas</taxon>
    </lineage>
</organism>
<keyword evidence="8 13" id="KW-0547">Nucleotide-binding</keyword>
<evidence type="ECO:0000256" key="1">
    <source>
        <dbReference type="ARBA" id="ARBA00002274"/>
    </source>
</evidence>
<protein>
    <recommendedName>
        <fullName evidence="4 13">Tetraacyldisaccharide 4'-kinase</fullName>
        <ecNumber evidence="3 13">2.7.1.130</ecNumber>
    </recommendedName>
    <alternativeName>
        <fullName evidence="12 13">Lipid A 4'-kinase</fullName>
    </alternativeName>
</protein>
<dbReference type="RefSeq" id="WP_284194856.1">
    <property type="nucleotide sequence ID" value="NZ_BSOG01000001.1"/>
</dbReference>
<comment type="catalytic activity">
    <reaction evidence="13">
        <text>a lipid A disaccharide + ATP = a lipid IVA + ADP + H(+)</text>
        <dbReference type="Rhea" id="RHEA:67840"/>
        <dbReference type="ChEBI" id="CHEBI:15378"/>
        <dbReference type="ChEBI" id="CHEBI:30616"/>
        <dbReference type="ChEBI" id="CHEBI:176343"/>
        <dbReference type="ChEBI" id="CHEBI:176425"/>
        <dbReference type="ChEBI" id="CHEBI:456216"/>
        <dbReference type="EC" id="2.7.1.130"/>
    </reaction>
</comment>
<dbReference type="EMBL" id="BSOG01000001">
    <property type="protein sequence ID" value="GLR11714.1"/>
    <property type="molecule type" value="Genomic_DNA"/>
</dbReference>
<dbReference type="Pfam" id="PF02606">
    <property type="entry name" value="LpxK"/>
    <property type="match status" value="1"/>
</dbReference>
<evidence type="ECO:0000313" key="15">
    <source>
        <dbReference type="Proteomes" id="UP001156706"/>
    </source>
</evidence>
<evidence type="ECO:0000256" key="5">
    <source>
        <dbReference type="ARBA" id="ARBA00022516"/>
    </source>
</evidence>
<comment type="function">
    <text evidence="1 13">Transfers the gamma-phosphate of ATP to the 4'-position of a tetraacyldisaccharide 1-phosphate intermediate (termed DS-1-P) to form tetraacyldisaccharide 1,4'-bis-phosphate (lipid IVA).</text>
</comment>
<evidence type="ECO:0000256" key="9">
    <source>
        <dbReference type="ARBA" id="ARBA00022777"/>
    </source>
</evidence>
<evidence type="ECO:0000256" key="11">
    <source>
        <dbReference type="ARBA" id="ARBA00023098"/>
    </source>
</evidence>
<dbReference type="NCBIfam" id="TIGR00682">
    <property type="entry name" value="lpxK"/>
    <property type="match status" value="1"/>
</dbReference>
<reference evidence="15" key="1">
    <citation type="journal article" date="2019" name="Int. J. Syst. Evol. Microbiol.">
        <title>The Global Catalogue of Microorganisms (GCM) 10K type strain sequencing project: providing services to taxonomists for standard genome sequencing and annotation.</title>
        <authorList>
            <consortium name="The Broad Institute Genomics Platform"/>
            <consortium name="The Broad Institute Genome Sequencing Center for Infectious Disease"/>
            <person name="Wu L."/>
            <person name="Ma J."/>
        </authorList>
    </citation>
    <scope>NUCLEOTIDE SEQUENCE [LARGE SCALE GENOMIC DNA]</scope>
    <source>
        <strain evidence="15">NBRC 110044</strain>
    </source>
</reference>
<comment type="similarity">
    <text evidence="13">Belongs to the LpxK family.</text>
</comment>
<evidence type="ECO:0000256" key="3">
    <source>
        <dbReference type="ARBA" id="ARBA00012071"/>
    </source>
</evidence>
<evidence type="ECO:0000256" key="10">
    <source>
        <dbReference type="ARBA" id="ARBA00022840"/>
    </source>
</evidence>
<evidence type="ECO:0000313" key="14">
    <source>
        <dbReference type="EMBL" id="GLR11714.1"/>
    </source>
</evidence>
<keyword evidence="6 13" id="KW-0441">Lipid A biosynthesis</keyword>
<evidence type="ECO:0000256" key="2">
    <source>
        <dbReference type="ARBA" id="ARBA00004870"/>
    </source>
</evidence>
<feature type="binding site" evidence="13">
    <location>
        <begin position="55"/>
        <end position="62"/>
    </location>
    <ligand>
        <name>ATP</name>
        <dbReference type="ChEBI" id="CHEBI:30616"/>
    </ligand>
</feature>
<dbReference type="PANTHER" id="PTHR42724:SF1">
    <property type="entry name" value="TETRAACYLDISACCHARIDE 4'-KINASE, MITOCHONDRIAL-RELATED"/>
    <property type="match status" value="1"/>
</dbReference>
<name>A0ABQ5YFH5_9NEIS</name>
<evidence type="ECO:0000256" key="7">
    <source>
        <dbReference type="ARBA" id="ARBA00022679"/>
    </source>
</evidence>
<evidence type="ECO:0000256" key="8">
    <source>
        <dbReference type="ARBA" id="ARBA00022741"/>
    </source>
</evidence>
<sequence length="344" mass="37224">MQTPRHWQSRFPAALLLPVSALFGGLAALRRQLYRLGLLQTHTLPCPLVVVGNITAGGAGKTPTVHYLARQLRARGWQPGIISRGYGGQITDVAEVPVDGDASRYGDEPLLLARSTGCPVFVGRDRIAAAQALLAAHPTTTVLLCDDGLQHYRLGRDIEIVVVDGNRGLQNGWLLPAGPLREPASRLAQAQAMLVNGNGAPSLPTHPQRFDMALQPSQAWQLAQPDQRQPLSHFANRQVAAVAGIGHPERFFTTLRAAGLTVQPHPFPDHHRYSVADLNQVQADIRLVTEKDAVKLIALLSEEGLAHSGNIWVVPVEAAIEPDLADWLTSRLNALKSKDGRQTA</sequence>
<dbReference type="HAMAP" id="MF_00409">
    <property type="entry name" value="LpxK"/>
    <property type="match status" value="1"/>
</dbReference>
<evidence type="ECO:0000256" key="4">
    <source>
        <dbReference type="ARBA" id="ARBA00016436"/>
    </source>
</evidence>
<accession>A0ABQ5YFH5</accession>
<dbReference type="EC" id="2.7.1.130" evidence="3 13"/>
<gene>
    <name evidence="13 14" type="primary">lpxK</name>
    <name evidence="14" type="ORF">GCM10007907_05040</name>
</gene>
<keyword evidence="9 13" id="KW-0418">Kinase</keyword>
<dbReference type="Proteomes" id="UP001156706">
    <property type="component" value="Unassembled WGS sequence"/>
</dbReference>
<proteinExistence type="inferred from homology"/>
<evidence type="ECO:0000256" key="13">
    <source>
        <dbReference type="HAMAP-Rule" id="MF_00409"/>
    </source>
</evidence>
<keyword evidence="5 13" id="KW-0444">Lipid biosynthesis</keyword>